<evidence type="ECO:0000313" key="4">
    <source>
        <dbReference type="Proteomes" id="UP000811844"/>
    </source>
</evidence>
<feature type="region of interest" description="Disordered" evidence="1">
    <location>
        <begin position="1"/>
        <end position="29"/>
    </location>
</feature>
<keyword evidence="2" id="KW-0472">Membrane</keyword>
<dbReference type="InterPro" id="IPR021339">
    <property type="entry name" value="DUF2956"/>
</dbReference>
<keyword evidence="2" id="KW-0812">Transmembrane</keyword>
<dbReference type="EMBL" id="JAAIKR010000012">
    <property type="protein sequence ID" value="MBR9728725.1"/>
    <property type="molecule type" value="Genomic_DNA"/>
</dbReference>
<protein>
    <submittedName>
        <fullName evidence="3">DUF2956 family protein</fullName>
    </submittedName>
</protein>
<keyword evidence="4" id="KW-1185">Reference proteome</keyword>
<organism evidence="3 4">
    <name type="scientific">Shewanella intestini</name>
    <dbReference type="NCBI Taxonomy" id="2017544"/>
    <lineage>
        <taxon>Bacteria</taxon>
        <taxon>Pseudomonadati</taxon>
        <taxon>Pseudomonadota</taxon>
        <taxon>Gammaproteobacteria</taxon>
        <taxon>Alteromonadales</taxon>
        <taxon>Shewanellaceae</taxon>
        <taxon>Shewanella</taxon>
    </lineage>
</organism>
<feature type="compositionally biased region" description="Basic residues" evidence="1">
    <location>
        <begin position="56"/>
        <end position="67"/>
    </location>
</feature>
<gene>
    <name evidence="3" type="ORF">G3R48_12135</name>
</gene>
<comment type="caution">
    <text evidence="3">The sequence shown here is derived from an EMBL/GenBank/DDBJ whole genome shotgun (WGS) entry which is preliminary data.</text>
</comment>
<accession>A0ABS5I5R9</accession>
<dbReference type="Pfam" id="PF11169">
    <property type="entry name" value="DUF2956"/>
    <property type="match status" value="1"/>
</dbReference>
<evidence type="ECO:0000313" key="3">
    <source>
        <dbReference type="EMBL" id="MBR9728725.1"/>
    </source>
</evidence>
<feature type="compositionally biased region" description="Polar residues" evidence="1">
    <location>
        <begin position="1"/>
        <end position="13"/>
    </location>
</feature>
<evidence type="ECO:0000256" key="2">
    <source>
        <dbReference type="SAM" id="Phobius"/>
    </source>
</evidence>
<name>A0ABS5I5R9_9GAMM</name>
<evidence type="ECO:0000256" key="1">
    <source>
        <dbReference type="SAM" id="MobiDB-lite"/>
    </source>
</evidence>
<feature type="transmembrane region" description="Helical" evidence="2">
    <location>
        <begin position="87"/>
        <end position="107"/>
    </location>
</feature>
<keyword evidence="2" id="KW-1133">Transmembrane helix</keyword>
<reference evidence="3 4" key="1">
    <citation type="submission" date="2020-02" db="EMBL/GenBank/DDBJ databases">
        <title>Shewanella WXL01 sp. nov., a marine bacterium isolated from green algae in Luhuitou Fringing Reef (Northern South China Sea).</title>
        <authorList>
            <person name="Wang X."/>
        </authorList>
    </citation>
    <scope>NUCLEOTIDE SEQUENCE [LARGE SCALE GENOMIC DNA]</scope>
    <source>
        <strain evidence="3 4">MCCC 1A01895</strain>
    </source>
</reference>
<dbReference type="RefSeq" id="WP_153664972.1">
    <property type="nucleotide sequence ID" value="NZ_JAAIKR010000012.1"/>
</dbReference>
<proteinExistence type="predicted"/>
<dbReference type="Proteomes" id="UP000811844">
    <property type="component" value="Unassembled WGS sequence"/>
</dbReference>
<sequence>MAKSASSETQQQAMRVAKATQKPGQTKEQTKLIATGIEKGIAEYKKQQKVKARERDKHRKQQLKQKHHVSDELELEHDELPTPQFTAVAKILLLLLIGSWCAIGYLLTQG</sequence>
<feature type="region of interest" description="Disordered" evidence="1">
    <location>
        <begin position="49"/>
        <end position="77"/>
    </location>
</feature>